<dbReference type="InterPro" id="IPR036734">
    <property type="entry name" value="Neur_chan_lig-bd_sf"/>
</dbReference>
<accession>A0ABR1ETI1</accession>
<reference evidence="3 4" key="1">
    <citation type="submission" date="2023-08" db="EMBL/GenBank/DDBJ databases">
        <title>A Necator americanus chromosomal reference genome.</title>
        <authorList>
            <person name="Ilik V."/>
            <person name="Petrzelkova K.J."/>
            <person name="Pardy F."/>
            <person name="Fuh T."/>
            <person name="Niatou-Singa F.S."/>
            <person name="Gouil Q."/>
            <person name="Baker L."/>
            <person name="Ritchie M.E."/>
            <person name="Jex A.R."/>
            <person name="Gazzola D."/>
            <person name="Li H."/>
            <person name="Toshio Fujiwara R."/>
            <person name="Zhan B."/>
            <person name="Aroian R.V."/>
            <person name="Pafco B."/>
            <person name="Schwarz E.M."/>
        </authorList>
    </citation>
    <scope>NUCLEOTIDE SEQUENCE [LARGE SCALE GENOMIC DNA]</scope>
    <source>
        <strain evidence="3 4">Aroian</strain>
        <tissue evidence="3">Whole animal</tissue>
    </source>
</reference>
<feature type="domain" description="Neurotransmitter-gated ion-channel ligand-binding" evidence="2">
    <location>
        <begin position="42"/>
        <end position="259"/>
    </location>
</feature>
<dbReference type="EMBL" id="JAVFWL010000006">
    <property type="protein sequence ID" value="KAK6765964.1"/>
    <property type="molecule type" value="Genomic_DNA"/>
</dbReference>
<feature type="transmembrane region" description="Helical" evidence="1">
    <location>
        <begin position="362"/>
        <end position="380"/>
    </location>
</feature>
<organism evidence="3 4">
    <name type="scientific">Necator americanus</name>
    <name type="common">Human hookworm</name>
    <dbReference type="NCBI Taxonomy" id="51031"/>
    <lineage>
        <taxon>Eukaryota</taxon>
        <taxon>Metazoa</taxon>
        <taxon>Ecdysozoa</taxon>
        <taxon>Nematoda</taxon>
        <taxon>Chromadorea</taxon>
        <taxon>Rhabditida</taxon>
        <taxon>Rhabditina</taxon>
        <taxon>Rhabditomorpha</taxon>
        <taxon>Strongyloidea</taxon>
        <taxon>Ancylostomatidae</taxon>
        <taxon>Bunostominae</taxon>
        <taxon>Necator</taxon>
    </lineage>
</organism>
<keyword evidence="1" id="KW-0472">Membrane</keyword>
<name>A0ABR1ETI1_NECAM</name>
<sequence length="383" mass="44625">MGDAVDLTLFNALSLLLPPVSELYQDLESQLKNERRIISTIFDPKVYDVSTPADPPARVFPSFFVDHVESLNEEQQLMILHGGILLIWDDKRLSWNASEYGNVKEITRRKTQLDGKLWLPKVYLTEMFFRTANILNFETTEVTITNLGRIFCMVNVLVKTTCYFEYDDYPYDSQNCSFIMYSPFTIDKMRFTNSGGAEKTHYQTRSGKPSKIDVGDFELEKIEARNIFLIPGSKLIDSADRYPKKMVRSLFWFNLIFRRHNIFYTTRMAVPLFTISCLTYAFCLLQSQHGLIWLLFCLAVQIMNGAILMENLPPDYVKMPTIGFIATLVLFETIVLIMWRFFTIFIMQTMPDRADVKAKIDVVESFLCVYFVIRIIHIFVRLF</sequence>
<feature type="transmembrane region" description="Helical" evidence="1">
    <location>
        <begin position="321"/>
        <end position="342"/>
    </location>
</feature>
<gene>
    <name evidence="3" type="primary">Necator_chrX.g25879</name>
    <name evidence="3" type="ORF">RB195_025713</name>
</gene>
<dbReference type="Pfam" id="PF02931">
    <property type="entry name" value="Neur_chan_LBD"/>
    <property type="match status" value="1"/>
</dbReference>
<keyword evidence="1" id="KW-1133">Transmembrane helix</keyword>
<evidence type="ECO:0000256" key="1">
    <source>
        <dbReference type="SAM" id="Phobius"/>
    </source>
</evidence>
<keyword evidence="4" id="KW-1185">Reference proteome</keyword>
<feature type="transmembrane region" description="Helical" evidence="1">
    <location>
        <begin position="292"/>
        <end position="309"/>
    </location>
</feature>
<dbReference type="SUPFAM" id="SSF63712">
    <property type="entry name" value="Nicotinic receptor ligand binding domain-like"/>
    <property type="match status" value="1"/>
</dbReference>
<protein>
    <recommendedName>
        <fullName evidence="2">Neurotransmitter-gated ion-channel ligand-binding domain-containing protein</fullName>
    </recommendedName>
</protein>
<dbReference type="InterPro" id="IPR006202">
    <property type="entry name" value="Neur_chan_lig-bd"/>
</dbReference>
<dbReference type="Proteomes" id="UP001303046">
    <property type="component" value="Unassembled WGS sequence"/>
</dbReference>
<dbReference type="PANTHER" id="PTHR18945">
    <property type="entry name" value="NEUROTRANSMITTER GATED ION CHANNEL"/>
    <property type="match status" value="1"/>
</dbReference>
<keyword evidence="1" id="KW-0812">Transmembrane</keyword>
<dbReference type="Gene3D" id="2.70.170.10">
    <property type="entry name" value="Neurotransmitter-gated ion-channel ligand-binding domain"/>
    <property type="match status" value="1"/>
</dbReference>
<comment type="caution">
    <text evidence="3">The sequence shown here is derived from an EMBL/GenBank/DDBJ whole genome shotgun (WGS) entry which is preliminary data.</text>
</comment>
<dbReference type="CDD" id="cd18989">
    <property type="entry name" value="LGIC_ECD_cation"/>
    <property type="match status" value="1"/>
</dbReference>
<proteinExistence type="predicted"/>
<evidence type="ECO:0000313" key="4">
    <source>
        <dbReference type="Proteomes" id="UP001303046"/>
    </source>
</evidence>
<evidence type="ECO:0000313" key="3">
    <source>
        <dbReference type="EMBL" id="KAK6765964.1"/>
    </source>
</evidence>
<feature type="transmembrane region" description="Helical" evidence="1">
    <location>
        <begin position="268"/>
        <end position="285"/>
    </location>
</feature>
<dbReference type="InterPro" id="IPR006201">
    <property type="entry name" value="Neur_channel"/>
</dbReference>
<evidence type="ECO:0000259" key="2">
    <source>
        <dbReference type="Pfam" id="PF02931"/>
    </source>
</evidence>